<evidence type="ECO:0000313" key="4">
    <source>
        <dbReference type="Proteomes" id="UP000536275"/>
    </source>
</evidence>
<feature type="compositionally biased region" description="Polar residues" evidence="1">
    <location>
        <begin position="331"/>
        <end position="340"/>
    </location>
</feature>
<dbReference type="PANTHER" id="PTHR31735">
    <property type="entry name" value="VACUOLAR MEMBRANE PROTEIN YPL162C"/>
    <property type="match status" value="1"/>
</dbReference>
<evidence type="ECO:0000256" key="2">
    <source>
        <dbReference type="SAM" id="Phobius"/>
    </source>
</evidence>
<feature type="region of interest" description="Disordered" evidence="1">
    <location>
        <begin position="281"/>
        <end position="340"/>
    </location>
</feature>
<reference evidence="3 4" key="1">
    <citation type="submission" date="2020-03" db="EMBL/GenBank/DDBJ databases">
        <title>FDA dAtabase for Regulatory Grade micrObial Sequences (FDA-ARGOS): Supporting development and validation of Infectious Disease Dx tests.</title>
        <authorList>
            <person name="Campos J."/>
            <person name="Goldberg B."/>
            <person name="Tallon L."/>
            <person name="Sadzewicz L."/>
            <person name="Vavikolanu K."/>
            <person name="Mehta A."/>
            <person name="Aluvathingal J."/>
            <person name="Nadendla S."/>
            <person name="Nandy P."/>
            <person name="Geyer C."/>
            <person name="Yan Y."/>
            <person name="Sichtig H."/>
        </authorList>
    </citation>
    <scope>NUCLEOTIDE SEQUENCE [LARGE SCALE GENOMIC DNA]</scope>
    <source>
        <strain evidence="3 4">FDAARGOS_656</strain>
    </source>
</reference>
<dbReference type="Pfam" id="PF12400">
    <property type="entry name" value="STIMATE"/>
    <property type="match status" value="1"/>
</dbReference>
<keyword evidence="2" id="KW-0812">Transmembrane</keyword>
<keyword evidence="2" id="KW-0472">Membrane</keyword>
<organism evidence="3 4">
    <name type="scientific">Candida albicans</name>
    <name type="common">Yeast</name>
    <dbReference type="NCBI Taxonomy" id="5476"/>
    <lineage>
        <taxon>Eukaryota</taxon>
        <taxon>Fungi</taxon>
        <taxon>Dikarya</taxon>
        <taxon>Ascomycota</taxon>
        <taxon>Saccharomycotina</taxon>
        <taxon>Pichiomycetes</taxon>
        <taxon>Debaryomycetaceae</taxon>
        <taxon>Candida/Lodderomyces clade</taxon>
        <taxon>Candida</taxon>
    </lineage>
</organism>
<keyword evidence="2" id="KW-1133">Transmembrane helix</keyword>
<feature type="transmembrane region" description="Helical" evidence="2">
    <location>
        <begin position="185"/>
        <end position="203"/>
    </location>
</feature>
<dbReference type="AlphaFoldDB" id="A0A8H6BVA8"/>
<dbReference type="EMBL" id="JABWAD010000059">
    <property type="protein sequence ID" value="KAF6064934.1"/>
    <property type="molecule type" value="Genomic_DNA"/>
</dbReference>
<feature type="transmembrane region" description="Helical" evidence="2">
    <location>
        <begin position="42"/>
        <end position="60"/>
    </location>
</feature>
<accession>A0A8H6BVA8</accession>
<proteinExistence type="predicted"/>
<dbReference type="Proteomes" id="UP000536275">
    <property type="component" value="Unassembled WGS sequence"/>
</dbReference>
<protein>
    <submittedName>
        <fullName evidence="3">Vaculolar membrane family protein</fullName>
    </submittedName>
</protein>
<evidence type="ECO:0000313" key="3">
    <source>
        <dbReference type="EMBL" id="KAF6064934.1"/>
    </source>
</evidence>
<gene>
    <name evidence="3" type="ORF">FOB64_004718</name>
</gene>
<feature type="transmembrane region" description="Helical" evidence="2">
    <location>
        <begin position="128"/>
        <end position="148"/>
    </location>
</feature>
<sequence>MGCGELLSVPLVFLSLFSHENVPVLNTGTTDDDGKCELIGTFSLMTQAILGMLCLSSLLIKRFYEYPIRRTWPVWIFDVSKQLIGALGVHIFNVILSMVKTAPEIWSTQNNNNSSDPDDDNTKDPCDWYFLNIVLDCTIGVYILYHVFKTMNKICRDYWHITQIESGEYGPNPNKPSTKAFLKQLIVYFTSLMITKIILYGLVECFETQLLWFTSHVLLIWLNEYPDEFEIFIVMFIVPIIMNCLQLILIDNFIRNQMWININKRMRIEFPNFSDETESVQQQDIIQAQREEEEEEEQRKYLLMNDSTEGGNNNHSSSSSNDTLLGESHNKNNYGSYNDV</sequence>
<dbReference type="InterPro" id="IPR022127">
    <property type="entry name" value="STIMATE/YPL162C"/>
</dbReference>
<comment type="caution">
    <text evidence="3">The sequence shown here is derived from an EMBL/GenBank/DDBJ whole genome shotgun (WGS) entry which is preliminary data.</text>
</comment>
<dbReference type="PANTHER" id="PTHR31735:SF1">
    <property type="entry name" value="VACUOLAR MEMBRANE PROTEIN YPL162C"/>
    <property type="match status" value="1"/>
</dbReference>
<name>A0A8H6BVA8_CANAX</name>
<dbReference type="GO" id="GO:0016020">
    <property type="term" value="C:membrane"/>
    <property type="evidence" value="ECO:0007669"/>
    <property type="project" value="TreeGrafter"/>
</dbReference>
<feature type="transmembrane region" description="Helical" evidence="2">
    <location>
        <begin position="231"/>
        <end position="254"/>
    </location>
</feature>
<feature type="transmembrane region" description="Helical" evidence="2">
    <location>
        <begin position="72"/>
        <end position="96"/>
    </location>
</feature>
<feature type="compositionally biased region" description="Low complexity" evidence="1">
    <location>
        <begin position="312"/>
        <end position="321"/>
    </location>
</feature>
<evidence type="ECO:0000256" key="1">
    <source>
        <dbReference type="SAM" id="MobiDB-lite"/>
    </source>
</evidence>